<dbReference type="Gene3D" id="3.10.450.50">
    <property type="match status" value="1"/>
</dbReference>
<dbReference type="SUPFAM" id="SSF54427">
    <property type="entry name" value="NTF2-like"/>
    <property type="match status" value="1"/>
</dbReference>
<keyword evidence="3" id="KW-1185">Reference proteome</keyword>
<dbReference type="InterPro" id="IPR032710">
    <property type="entry name" value="NTF2-like_dom_sf"/>
</dbReference>
<dbReference type="EMBL" id="JAJNDB010000004">
    <property type="protein sequence ID" value="MCD2195399.1"/>
    <property type="molecule type" value="Genomic_DNA"/>
</dbReference>
<evidence type="ECO:0000259" key="1">
    <source>
        <dbReference type="Pfam" id="PF13474"/>
    </source>
</evidence>
<dbReference type="InterPro" id="IPR037401">
    <property type="entry name" value="SnoaL-like"/>
</dbReference>
<reference evidence="2 3" key="1">
    <citation type="submission" date="2021-11" db="EMBL/GenBank/DDBJ databases">
        <title>Draft genome sequence of Actinomycetospora sp. SF1 isolated from the rhizosphere soil.</title>
        <authorList>
            <person name="Duangmal K."/>
            <person name="Chantavorakit T."/>
        </authorList>
    </citation>
    <scope>NUCLEOTIDE SEQUENCE [LARGE SCALE GENOMIC DNA]</scope>
    <source>
        <strain evidence="2 3">TBRC 5722</strain>
    </source>
</reference>
<feature type="domain" description="SnoaL-like" evidence="1">
    <location>
        <begin position="20"/>
        <end position="128"/>
    </location>
</feature>
<gene>
    <name evidence="2" type="ORF">LQ327_18680</name>
</gene>
<evidence type="ECO:0000313" key="3">
    <source>
        <dbReference type="Proteomes" id="UP001199469"/>
    </source>
</evidence>
<name>A0ABS8PEI0_9PSEU</name>
<dbReference type="RefSeq" id="WP_230736485.1">
    <property type="nucleotide sequence ID" value="NZ_JAJNDB010000004.1"/>
</dbReference>
<dbReference type="Pfam" id="PF13474">
    <property type="entry name" value="SnoaL_3"/>
    <property type="match status" value="1"/>
</dbReference>
<protein>
    <submittedName>
        <fullName evidence="2">Nuclear transport factor 2 family protein</fullName>
    </submittedName>
</protein>
<comment type="caution">
    <text evidence="2">The sequence shown here is derived from an EMBL/GenBank/DDBJ whole genome shotgun (WGS) entry which is preliminary data.</text>
</comment>
<accession>A0ABS8PEI0</accession>
<evidence type="ECO:0000313" key="2">
    <source>
        <dbReference type="EMBL" id="MCD2195399.1"/>
    </source>
</evidence>
<proteinExistence type="predicted"/>
<dbReference type="Proteomes" id="UP001199469">
    <property type="component" value="Unassembled WGS sequence"/>
</dbReference>
<sequence length="142" mass="15342">MTEVDEFLDAVVPRLVEADTALHNGDAAPRRALWSHEDPVTLFGAAITTHGWPAVSTVFGQLADTFSDCTAYDCEVLAAGTSGDLGYLVAIERVTLSMEGGPPRSIALRATTVFRREDGAWKAVHRHGDPGPSDTYTWIVEK</sequence>
<organism evidence="2 3">
    <name type="scientific">Actinomycetospora endophytica</name>
    <dbReference type="NCBI Taxonomy" id="2291215"/>
    <lineage>
        <taxon>Bacteria</taxon>
        <taxon>Bacillati</taxon>
        <taxon>Actinomycetota</taxon>
        <taxon>Actinomycetes</taxon>
        <taxon>Pseudonocardiales</taxon>
        <taxon>Pseudonocardiaceae</taxon>
        <taxon>Actinomycetospora</taxon>
    </lineage>
</organism>